<dbReference type="EMBL" id="JAKROA010000003">
    <property type="protein sequence ID" value="KAL5108906.1"/>
    <property type="molecule type" value="Genomic_DNA"/>
</dbReference>
<proteinExistence type="predicted"/>
<name>A0ABR4QH07_9CEST</name>
<comment type="caution">
    <text evidence="1">The sequence shown here is derived from an EMBL/GenBank/DDBJ whole genome shotgun (WGS) entry which is preliminary data.</text>
</comment>
<reference evidence="1 2" key="1">
    <citation type="journal article" date="2022" name="Front. Cell. Infect. Microbiol.">
        <title>The Genomes of Two Strains of Taenia crassiceps the Animal Model for the Study of Human Cysticercosis.</title>
        <authorList>
            <person name="Bobes R.J."/>
            <person name="Estrada K."/>
            <person name="Rios-Valencia D.G."/>
            <person name="Calderon-Gallegos A."/>
            <person name="de la Torre P."/>
            <person name="Carrero J.C."/>
            <person name="Sanchez-Flores A."/>
            <person name="Laclette J.P."/>
        </authorList>
    </citation>
    <scope>NUCLEOTIDE SEQUENCE [LARGE SCALE GENOMIC DNA]</scope>
    <source>
        <strain evidence="1">WFUcys</strain>
    </source>
</reference>
<dbReference type="Proteomes" id="UP001651158">
    <property type="component" value="Unassembled WGS sequence"/>
</dbReference>
<dbReference type="SUPFAM" id="SSF48484">
    <property type="entry name" value="Lipoxigenase"/>
    <property type="match status" value="1"/>
</dbReference>
<sequence length="222" mass="24180">MADPMEEAGLGLEGIPLGKARIRNGVVYPIGNVAGLSSYSNASSLSAASSGSSGECIFGLITLEEVKSLLMGILHLLVIVSGSVLRLPMFDEYGFVAHYPLSLFGSFPLREDENEMKGSTAESWSGLHSFSAYDKTVAALPNRRMTVEMVLYTRVASRIQLSNLGHYDINFIVDKRALAVLEEFQADLKAASEQIEGNNRLRDLHHKYLALDPAVMPNYPGI</sequence>
<organism evidence="1 2">
    <name type="scientific">Taenia crassiceps</name>
    <dbReference type="NCBI Taxonomy" id="6207"/>
    <lineage>
        <taxon>Eukaryota</taxon>
        <taxon>Metazoa</taxon>
        <taxon>Spiralia</taxon>
        <taxon>Lophotrochozoa</taxon>
        <taxon>Platyhelminthes</taxon>
        <taxon>Cestoda</taxon>
        <taxon>Eucestoda</taxon>
        <taxon>Cyclophyllidea</taxon>
        <taxon>Taeniidae</taxon>
        <taxon>Taenia</taxon>
    </lineage>
</organism>
<dbReference type="InterPro" id="IPR036226">
    <property type="entry name" value="LipOase_C_sf"/>
</dbReference>
<protein>
    <submittedName>
        <fullName evidence="1">Uncharacterized protein</fullName>
    </submittedName>
</protein>
<keyword evidence="2" id="KW-1185">Reference proteome</keyword>
<dbReference type="Gene3D" id="1.20.245.10">
    <property type="entry name" value="Lipoxygenase-1, Domain 5"/>
    <property type="match status" value="1"/>
</dbReference>
<accession>A0ABR4QH07</accession>
<gene>
    <name evidence="1" type="ORF">TcWFU_005030</name>
</gene>
<evidence type="ECO:0000313" key="2">
    <source>
        <dbReference type="Proteomes" id="UP001651158"/>
    </source>
</evidence>
<evidence type="ECO:0000313" key="1">
    <source>
        <dbReference type="EMBL" id="KAL5108906.1"/>
    </source>
</evidence>